<dbReference type="PANTHER" id="PTHR46173">
    <property type="entry name" value="CCA TRNA NUCLEOTIDYLTRANSFERASE 1, MITOCHONDRIAL"/>
    <property type="match status" value="1"/>
</dbReference>
<evidence type="ECO:0000256" key="6">
    <source>
        <dbReference type="ARBA" id="ARBA00022741"/>
    </source>
</evidence>
<dbReference type="GO" id="GO:0005524">
    <property type="term" value="F:ATP binding"/>
    <property type="evidence" value="ECO:0007669"/>
    <property type="project" value="UniProtKB-UniRule"/>
</dbReference>
<dbReference type="GO" id="GO:0001680">
    <property type="term" value="P:tRNA 3'-terminal CCA addition"/>
    <property type="evidence" value="ECO:0007669"/>
    <property type="project" value="UniProtKB-UniRule"/>
</dbReference>
<gene>
    <name evidence="11 15" type="primary">cca</name>
    <name evidence="15" type="ORF">J27TS8_07590</name>
</gene>
<feature type="domain" description="Poly A polymerase head" evidence="12">
    <location>
        <begin position="22"/>
        <end position="141"/>
    </location>
</feature>
<dbReference type="OrthoDB" id="9805698at2"/>
<dbReference type="GO" id="GO:0000049">
    <property type="term" value="F:tRNA binding"/>
    <property type="evidence" value="ECO:0007669"/>
    <property type="project" value="UniProtKB-UniRule"/>
</dbReference>
<dbReference type="InterPro" id="IPR032828">
    <property type="entry name" value="PolyA_RNA-bd"/>
</dbReference>
<dbReference type="InterPro" id="IPR050264">
    <property type="entry name" value="Bact_CCA-adding_enz_type3_sf"/>
</dbReference>
<feature type="binding site" evidence="11">
    <location>
        <position position="160"/>
    </location>
    <ligand>
        <name>ATP</name>
        <dbReference type="ChEBI" id="CHEBI:30616"/>
    </ligand>
</feature>
<keyword evidence="9 11" id="KW-0460">Magnesium</keyword>
<comment type="subunit">
    <text evidence="11">Homodimer.</text>
</comment>
<reference evidence="15" key="1">
    <citation type="submission" date="2021-03" db="EMBL/GenBank/DDBJ databases">
        <title>Antimicrobial resistance genes in bacteria isolated from Japanese honey, and their potential for conferring macrolide and lincosamide resistance in the American foulbrood pathogen Paenibacillus larvae.</title>
        <authorList>
            <person name="Okamoto M."/>
            <person name="Kumagai M."/>
            <person name="Kanamori H."/>
            <person name="Takamatsu D."/>
        </authorList>
    </citation>
    <scope>NUCLEOTIDE SEQUENCE</scope>
    <source>
        <strain evidence="15">J27TS8</strain>
    </source>
</reference>
<comment type="catalytic activity">
    <reaction evidence="11">
        <text>a tRNA with a 3' CCA end + 2 CTP + ATP = a tRNA with a 3' CCACCA end + 3 diphosphate</text>
        <dbReference type="Rhea" id="RHEA:76235"/>
        <dbReference type="Rhea" id="RHEA-COMP:10468"/>
        <dbReference type="Rhea" id="RHEA-COMP:18655"/>
        <dbReference type="ChEBI" id="CHEBI:30616"/>
        <dbReference type="ChEBI" id="CHEBI:33019"/>
        <dbReference type="ChEBI" id="CHEBI:37563"/>
        <dbReference type="ChEBI" id="CHEBI:83071"/>
        <dbReference type="ChEBI" id="CHEBI:195187"/>
    </reaction>
</comment>
<feature type="domain" description="CCA-adding enzyme C-terminal" evidence="14">
    <location>
        <begin position="249"/>
        <end position="393"/>
    </location>
</feature>
<keyword evidence="16" id="KW-1185">Reference proteome</keyword>
<evidence type="ECO:0000313" key="16">
    <source>
        <dbReference type="Proteomes" id="UP000682111"/>
    </source>
</evidence>
<dbReference type="PANTHER" id="PTHR46173:SF1">
    <property type="entry name" value="CCA TRNA NUCLEOTIDYLTRANSFERASE 1, MITOCHONDRIAL"/>
    <property type="match status" value="1"/>
</dbReference>
<comment type="function">
    <text evidence="11">Catalyzes the addition and repair of the essential 3'-terminal CCA sequence in tRNAs without using a nucleic acid template. Adds these three nucleotides in the order of C, C, and A to the tRNA nucleotide-73, using CTP and ATP as substrates and producing inorganic pyrophosphate. tRNA 3'-terminal CCA addition is required both for tRNA processing and repair. Also involved in tRNA surveillance by mediating tandem CCA addition to generate a CCACCA at the 3' terminus of unstable tRNAs. While stable tRNAs receive only 3'-terminal CCA, unstable tRNAs are marked with CCACCA and rapidly degraded.</text>
</comment>
<evidence type="ECO:0000259" key="13">
    <source>
        <dbReference type="Pfam" id="PF12627"/>
    </source>
</evidence>
<dbReference type="InterPro" id="IPR023068">
    <property type="entry name" value="CCA-adding_enz_firmicutes"/>
</dbReference>
<name>A0A919WFH5_9BACI</name>
<dbReference type="RefSeq" id="WP_095306524.1">
    <property type="nucleotide sequence ID" value="NZ_BORC01000001.1"/>
</dbReference>
<keyword evidence="10 11" id="KW-0694">RNA-binding</keyword>
<dbReference type="NCBIfam" id="NF009814">
    <property type="entry name" value="PRK13299.1"/>
    <property type="match status" value="1"/>
</dbReference>
<sequence>MKAPFLKALPILHKLEAAGYEAYFVGGAVRDFLLARPIDDVDIATSATPEEVKEVFSKTVDVGIAHGTIVVLYQGESYEITTFRSESDYADFRRPNEVTFIRSLTEDLRRRDFTMNAIAMNKNGELIDPFAGQAAIKAKMIKTVGNAGERFQEDALRMMRAIRFVSQLSFSLEKETYNALKEHSKWLEMIAVERKTIEFEKLLKGENYQMAIKLLIDTGLYRFLPGFKDKHKELAAFSQFDLTGHFAISEYWVLLLYHFHLPRNNVEAFLRSWKLPVKQIRRVKLGLSLLTQRLDHEWKLEELYRAGKESAIRTEKLLNVLQERYIDANIDELEGVWQRLPLKERKELAITGQNLLEWYQLQGGPWIEEKLLAIEKAIINGELKNERVSIKEWLFTCSQP</sequence>
<dbReference type="Gene3D" id="1.10.246.80">
    <property type="match status" value="1"/>
</dbReference>
<evidence type="ECO:0000256" key="2">
    <source>
        <dbReference type="ARBA" id="ARBA00022679"/>
    </source>
</evidence>
<feature type="binding site" evidence="11">
    <location>
        <position position="42"/>
    </location>
    <ligand>
        <name>Mg(2+)</name>
        <dbReference type="ChEBI" id="CHEBI:18420"/>
    </ligand>
</feature>
<dbReference type="Gene3D" id="1.20.58.560">
    <property type="match status" value="1"/>
</dbReference>
<comment type="catalytic activity">
    <reaction evidence="11">
        <text>a tRNA precursor + 2 CTP + ATP = a tRNA with a 3' CCA end + 3 diphosphate</text>
        <dbReference type="Rhea" id="RHEA:14433"/>
        <dbReference type="Rhea" id="RHEA-COMP:10465"/>
        <dbReference type="Rhea" id="RHEA-COMP:10468"/>
        <dbReference type="ChEBI" id="CHEBI:30616"/>
        <dbReference type="ChEBI" id="CHEBI:33019"/>
        <dbReference type="ChEBI" id="CHEBI:37563"/>
        <dbReference type="ChEBI" id="CHEBI:74896"/>
        <dbReference type="ChEBI" id="CHEBI:83071"/>
        <dbReference type="EC" id="2.7.7.72"/>
    </reaction>
</comment>
<dbReference type="SUPFAM" id="SSF81301">
    <property type="entry name" value="Nucleotidyltransferase"/>
    <property type="match status" value="1"/>
</dbReference>
<dbReference type="GO" id="GO:0042245">
    <property type="term" value="P:RNA repair"/>
    <property type="evidence" value="ECO:0007669"/>
    <property type="project" value="UniProtKB-KW"/>
</dbReference>
<dbReference type="EMBL" id="BORC01000001">
    <property type="protein sequence ID" value="GIN60766.1"/>
    <property type="molecule type" value="Genomic_DNA"/>
</dbReference>
<evidence type="ECO:0000259" key="14">
    <source>
        <dbReference type="Pfam" id="PF13735"/>
    </source>
</evidence>
<accession>A0A919WFH5</accession>
<keyword evidence="8 11" id="KW-0067">ATP-binding</keyword>
<dbReference type="Pfam" id="PF12627">
    <property type="entry name" value="PolyA_pol_RNAbd"/>
    <property type="match status" value="1"/>
</dbReference>
<keyword evidence="2 11" id="KW-0808">Transferase</keyword>
<dbReference type="Gene3D" id="1.10.110.30">
    <property type="match status" value="1"/>
</dbReference>
<feature type="binding site" evidence="11">
    <location>
        <position position="111"/>
    </location>
    <ligand>
        <name>CTP</name>
        <dbReference type="ChEBI" id="CHEBI:37563"/>
    </ligand>
</feature>
<dbReference type="CDD" id="cd05398">
    <property type="entry name" value="NT_ClassII-CCAase"/>
    <property type="match status" value="1"/>
</dbReference>
<dbReference type="GO" id="GO:0004810">
    <property type="term" value="F:CCA tRNA nucleotidyltransferase activity"/>
    <property type="evidence" value="ECO:0007669"/>
    <property type="project" value="UniProtKB-UniRule"/>
</dbReference>
<dbReference type="AlphaFoldDB" id="A0A919WFH5"/>
<feature type="binding site" evidence="11">
    <location>
        <position position="30"/>
    </location>
    <ligand>
        <name>ATP</name>
        <dbReference type="ChEBI" id="CHEBI:30616"/>
    </ligand>
</feature>
<dbReference type="InterPro" id="IPR043519">
    <property type="entry name" value="NT_sf"/>
</dbReference>
<organism evidence="15 16">
    <name type="scientific">Robertmurraya siralis</name>
    <dbReference type="NCBI Taxonomy" id="77777"/>
    <lineage>
        <taxon>Bacteria</taxon>
        <taxon>Bacillati</taxon>
        <taxon>Bacillota</taxon>
        <taxon>Bacilli</taxon>
        <taxon>Bacillales</taxon>
        <taxon>Bacillaceae</taxon>
        <taxon>Robertmurraya</taxon>
    </lineage>
</organism>
<feature type="binding site" evidence="11">
    <location>
        <position position="111"/>
    </location>
    <ligand>
        <name>ATP</name>
        <dbReference type="ChEBI" id="CHEBI:30616"/>
    </ligand>
</feature>
<keyword evidence="5 11" id="KW-0479">Metal-binding</keyword>
<keyword evidence="4 11" id="KW-0548">Nucleotidyltransferase</keyword>
<evidence type="ECO:0000256" key="7">
    <source>
        <dbReference type="ARBA" id="ARBA00022800"/>
    </source>
</evidence>
<proteinExistence type="inferred from homology"/>
<evidence type="ECO:0000256" key="5">
    <source>
        <dbReference type="ARBA" id="ARBA00022723"/>
    </source>
</evidence>
<feature type="domain" description="tRNA nucleotidyltransferase/poly(A) polymerase RNA and SrmB- binding" evidence="13">
    <location>
        <begin position="170"/>
        <end position="228"/>
    </location>
</feature>
<evidence type="ECO:0000259" key="12">
    <source>
        <dbReference type="Pfam" id="PF01743"/>
    </source>
</evidence>
<evidence type="ECO:0000256" key="1">
    <source>
        <dbReference type="ARBA" id="ARBA00001946"/>
    </source>
</evidence>
<feature type="binding site" evidence="11">
    <location>
        <position position="27"/>
    </location>
    <ligand>
        <name>ATP</name>
        <dbReference type="ChEBI" id="CHEBI:30616"/>
    </ligand>
</feature>
<feature type="binding site" evidence="11">
    <location>
        <position position="27"/>
    </location>
    <ligand>
        <name>CTP</name>
        <dbReference type="ChEBI" id="CHEBI:37563"/>
    </ligand>
</feature>
<dbReference type="Gene3D" id="3.30.460.10">
    <property type="entry name" value="Beta Polymerase, domain 2"/>
    <property type="match status" value="1"/>
</dbReference>
<dbReference type="EC" id="2.7.7.72" evidence="11"/>
<feature type="binding site" evidence="11">
    <location>
        <position position="157"/>
    </location>
    <ligand>
        <name>ATP</name>
        <dbReference type="ChEBI" id="CHEBI:30616"/>
    </ligand>
</feature>
<keyword evidence="3 11" id="KW-0819">tRNA processing</keyword>
<comment type="miscellaneous">
    <text evidence="11">A single active site specifically recognizes both ATP and CTP and is responsible for their addition.</text>
</comment>
<comment type="similarity">
    <text evidence="11">Belongs to the tRNA nucleotidyltransferase/poly(A) polymerase family. Bacterial CCA-adding enzyme type 3 subfamily.</text>
</comment>
<comment type="caution">
    <text evidence="15">The sequence shown here is derived from an EMBL/GenBank/DDBJ whole genome shotgun (WGS) entry which is preliminary data.</text>
</comment>
<keyword evidence="7 11" id="KW-0692">RNA repair</keyword>
<dbReference type="Pfam" id="PF13735">
    <property type="entry name" value="tRNA_NucTran2_2"/>
    <property type="match status" value="1"/>
</dbReference>
<evidence type="ECO:0000256" key="3">
    <source>
        <dbReference type="ARBA" id="ARBA00022694"/>
    </source>
</evidence>
<feature type="binding site" evidence="11">
    <location>
        <position position="154"/>
    </location>
    <ligand>
        <name>ATP</name>
        <dbReference type="ChEBI" id="CHEBI:30616"/>
    </ligand>
</feature>
<feature type="binding site" evidence="11">
    <location>
        <position position="157"/>
    </location>
    <ligand>
        <name>CTP</name>
        <dbReference type="ChEBI" id="CHEBI:37563"/>
    </ligand>
</feature>
<dbReference type="Pfam" id="PF01743">
    <property type="entry name" value="PolyA_pol"/>
    <property type="match status" value="1"/>
</dbReference>
<evidence type="ECO:0000256" key="8">
    <source>
        <dbReference type="ARBA" id="ARBA00022840"/>
    </source>
</evidence>
<feature type="binding site" evidence="11">
    <location>
        <position position="30"/>
    </location>
    <ligand>
        <name>CTP</name>
        <dbReference type="ChEBI" id="CHEBI:37563"/>
    </ligand>
</feature>
<dbReference type="HAMAP" id="MF_01263">
    <property type="entry name" value="CCA_bact_type3"/>
    <property type="match status" value="1"/>
</dbReference>
<feature type="binding site" evidence="11">
    <location>
        <position position="40"/>
    </location>
    <ligand>
        <name>Mg(2+)</name>
        <dbReference type="ChEBI" id="CHEBI:18420"/>
    </ligand>
</feature>
<dbReference type="InterPro" id="IPR032810">
    <property type="entry name" value="CCA-adding_enz_C"/>
</dbReference>
<evidence type="ECO:0000256" key="9">
    <source>
        <dbReference type="ARBA" id="ARBA00022842"/>
    </source>
</evidence>
<evidence type="ECO:0000313" key="15">
    <source>
        <dbReference type="EMBL" id="GIN60766.1"/>
    </source>
</evidence>
<keyword evidence="6 11" id="KW-0547">Nucleotide-binding</keyword>
<evidence type="ECO:0000256" key="11">
    <source>
        <dbReference type="HAMAP-Rule" id="MF_01263"/>
    </source>
</evidence>
<feature type="binding site" evidence="11">
    <location>
        <position position="154"/>
    </location>
    <ligand>
        <name>CTP</name>
        <dbReference type="ChEBI" id="CHEBI:37563"/>
    </ligand>
</feature>
<dbReference type="GO" id="GO:0000287">
    <property type="term" value="F:magnesium ion binding"/>
    <property type="evidence" value="ECO:0007669"/>
    <property type="project" value="UniProtKB-UniRule"/>
</dbReference>
<feature type="binding site" evidence="11">
    <location>
        <position position="163"/>
    </location>
    <ligand>
        <name>ATP</name>
        <dbReference type="ChEBI" id="CHEBI:30616"/>
    </ligand>
</feature>
<dbReference type="InterPro" id="IPR002646">
    <property type="entry name" value="PolA_pol_head_dom"/>
</dbReference>
<dbReference type="SUPFAM" id="SSF81891">
    <property type="entry name" value="Poly A polymerase C-terminal region-like"/>
    <property type="match status" value="1"/>
</dbReference>
<dbReference type="Proteomes" id="UP000682111">
    <property type="component" value="Unassembled WGS sequence"/>
</dbReference>
<comment type="cofactor">
    <cofactor evidence="1 11">
        <name>Mg(2+)</name>
        <dbReference type="ChEBI" id="CHEBI:18420"/>
    </cofactor>
</comment>
<feature type="binding site" evidence="11">
    <location>
        <position position="163"/>
    </location>
    <ligand>
        <name>CTP</name>
        <dbReference type="ChEBI" id="CHEBI:37563"/>
    </ligand>
</feature>
<evidence type="ECO:0000256" key="10">
    <source>
        <dbReference type="ARBA" id="ARBA00022884"/>
    </source>
</evidence>
<feature type="binding site" evidence="11">
    <location>
        <position position="160"/>
    </location>
    <ligand>
        <name>CTP</name>
        <dbReference type="ChEBI" id="CHEBI:37563"/>
    </ligand>
</feature>
<evidence type="ECO:0000256" key="4">
    <source>
        <dbReference type="ARBA" id="ARBA00022695"/>
    </source>
</evidence>
<protein>
    <recommendedName>
        <fullName evidence="11">CCA-adding enzyme</fullName>
        <ecNumber evidence="11">2.7.7.72</ecNumber>
    </recommendedName>
    <alternativeName>
        <fullName evidence="11">CCA tRNA nucleotidyltransferase</fullName>
    </alternativeName>
    <alternativeName>
        <fullName evidence="11">tRNA CCA-pyrophosphorylase</fullName>
    </alternativeName>
    <alternativeName>
        <fullName evidence="11">tRNA adenylyl-/cytidylyl- transferase</fullName>
    </alternativeName>
    <alternativeName>
        <fullName evidence="11">tRNA nucleotidyltransferase</fullName>
    </alternativeName>
    <alternativeName>
        <fullName evidence="11">tRNA-NT</fullName>
    </alternativeName>
</protein>